<feature type="region of interest" description="Disordered" evidence="1">
    <location>
        <begin position="295"/>
        <end position="385"/>
    </location>
</feature>
<protein>
    <submittedName>
        <fullName evidence="2">Uncharacterized protein</fullName>
    </submittedName>
</protein>
<feature type="compositionally biased region" description="Basic residues" evidence="1">
    <location>
        <begin position="315"/>
        <end position="326"/>
    </location>
</feature>
<organism evidence="2 3">
    <name type="scientific">Micromonospora cathayae</name>
    <dbReference type="NCBI Taxonomy" id="3028804"/>
    <lineage>
        <taxon>Bacteria</taxon>
        <taxon>Bacillati</taxon>
        <taxon>Actinomycetota</taxon>
        <taxon>Actinomycetes</taxon>
        <taxon>Micromonosporales</taxon>
        <taxon>Micromonosporaceae</taxon>
        <taxon>Micromonospora</taxon>
    </lineage>
</organism>
<dbReference type="EMBL" id="CP118615">
    <property type="protein sequence ID" value="WDZ87204.1"/>
    <property type="molecule type" value="Genomic_DNA"/>
</dbReference>
<keyword evidence="3" id="KW-1185">Reference proteome</keyword>
<feature type="compositionally biased region" description="Basic residues" evidence="1">
    <location>
        <begin position="365"/>
        <end position="378"/>
    </location>
</feature>
<evidence type="ECO:0000313" key="3">
    <source>
        <dbReference type="Proteomes" id="UP001219605"/>
    </source>
</evidence>
<dbReference type="Proteomes" id="UP001219605">
    <property type="component" value="Chromosome"/>
</dbReference>
<proteinExistence type="predicted"/>
<accession>A0ABY7ZZM7</accession>
<reference evidence="2 3" key="1">
    <citation type="submission" date="2023-02" db="EMBL/GenBank/DDBJ databases">
        <authorList>
            <person name="Mo P."/>
        </authorList>
    </citation>
    <scope>NUCLEOTIDE SEQUENCE [LARGE SCALE GENOMIC DNA]</scope>
    <source>
        <strain evidence="2 3">HUAS 3</strain>
    </source>
</reference>
<feature type="compositionally biased region" description="Acidic residues" evidence="1">
    <location>
        <begin position="208"/>
        <end position="217"/>
    </location>
</feature>
<sequence length="385" mass="42736">MSTDLCPTTSPHGPHRRDLGPFGVKDCPGVADPAATVFDPTDCAFCCVAVHRLPNGASASCPLHGEQRIADVAPYDAVLAALDTWARDWHHRRSNGATPAQPADIALLAAYDAHRAPTSTSRPLPMHDDLTHRLATGRQPETRAGRPTPHLDAVKAELEQARATITHQAEQLRRNGTLLCRLRDLDEQRDRAWADHDTLGRAEPTSELTDDDDQDPTDAERAATTRRASDDLADQMARVEEQLERVTADRDQAVSMLAQIGDAISPTGERPEEALGTLVNDVEALVAQRDALEHELDGERARCPHPQRRDPPAARRTRAGHRRPRPARPGADRRPHRTRHQRHRLADRTRRTPRPAGRPPVPAVRARRPRGVHRRVLRQRLPQPA</sequence>
<evidence type="ECO:0000256" key="1">
    <source>
        <dbReference type="SAM" id="MobiDB-lite"/>
    </source>
</evidence>
<name>A0ABY7ZZM7_9ACTN</name>
<evidence type="ECO:0000313" key="2">
    <source>
        <dbReference type="EMBL" id="WDZ87204.1"/>
    </source>
</evidence>
<dbReference type="RefSeq" id="WP_275034121.1">
    <property type="nucleotide sequence ID" value="NZ_CP118615.1"/>
</dbReference>
<feature type="compositionally biased region" description="Basic and acidic residues" evidence="1">
    <location>
        <begin position="218"/>
        <end position="230"/>
    </location>
</feature>
<feature type="region of interest" description="Disordered" evidence="1">
    <location>
        <begin position="195"/>
        <end position="232"/>
    </location>
</feature>
<gene>
    <name evidence="2" type="ORF">PVK37_12750</name>
</gene>
<feature type="compositionally biased region" description="Basic and acidic residues" evidence="1">
    <location>
        <begin position="295"/>
        <end position="313"/>
    </location>
</feature>
<feature type="compositionally biased region" description="Basic residues" evidence="1">
    <location>
        <begin position="334"/>
        <end position="343"/>
    </location>
</feature>